<gene>
    <name evidence="2" type="ORF">SMD27_17905</name>
</gene>
<dbReference type="EMBL" id="JAXCLW010000005">
    <property type="protein sequence ID" value="MDY0884723.1"/>
    <property type="molecule type" value="Genomic_DNA"/>
</dbReference>
<reference evidence="2 3" key="1">
    <citation type="journal article" date="2016" name="Antonie Van Leeuwenhoek">
        <title>Dongia soli sp. nov., isolated from soil from Dokdo, Korea.</title>
        <authorList>
            <person name="Kim D.U."/>
            <person name="Lee H."/>
            <person name="Kim H."/>
            <person name="Kim S.G."/>
            <person name="Ka J.O."/>
        </authorList>
    </citation>
    <scope>NUCLEOTIDE SEQUENCE [LARGE SCALE GENOMIC DNA]</scope>
    <source>
        <strain evidence="2 3">D78</strain>
    </source>
</reference>
<organism evidence="2 3">
    <name type="scientific">Dongia soli</name>
    <dbReference type="NCBI Taxonomy" id="600628"/>
    <lineage>
        <taxon>Bacteria</taxon>
        <taxon>Pseudomonadati</taxon>
        <taxon>Pseudomonadota</taxon>
        <taxon>Alphaproteobacteria</taxon>
        <taxon>Rhodospirillales</taxon>
        <taxon>Dongiaceae</taxon>
        <taxon>Dongia</taxon>
    </lineage>
</organism>
<feature type="chain" id="PRO_5047337651" description="Lipoprotein" evidence="1">
    <location>
        <begin position="19"/>
        <end position="126"/>
    </location>
</feature>
<accession>A0ABU5EET5</accession>
<keyword evidence="3" id="KW-1185">Reference proteome</keyword>
<feature type="signal peptide" evidence="1">
    <location>
        <begin position="1"/>
        <end position="18"/>
    </location>
</feature>
<dbReference type="Proteomes" id="UP001279642">
    <property type="component" value="Unassembled WGS sequence"/>
</dbReference>
<protein>
    <recommendedName>
        <fullName evidence="4">Lipoprotein</fullName>
    </recommendedName>
</protein>
<evidence type="ECO:0008006" key="4">
    <source>
        <dbReference type="Google" id="ProtNLM"/>
    </source>
</evidence>
<sequence length="126" mass="13281">MRKAIGISILLLSGAALLGCSHDDKKEYKNYTPVPVDIPQTNTFGSSTPGATSPRVALNLSPGQGEQLSQQLFGGAQIVPGTADNITKLEDYSDRHLLGQDKDNVDDAVVSCASSATTPPCMLQLH</sequence>
<name>A0ABU5EET5_9PROT</name>
<evidence type="ECO:0000256" key="1">
    <source>
        <dbReference type="SAM" id="SignalP"/>
    </source>
</evidence>
<dbReference type="RefSeq" id="WP_320509794.1">
    <property type="nucleotide sequence ID" value="NZ_JAXCLW010000005.1"/>
</dbReference>
<evidence type="ECO:0000313" key="3">
    <source>
        <dbReference type="Proteomes" id="UP001279642"/>
    </source>
</evidence>
<keyword evidence="1" id="KW-0732">Signal</keyword>
<dbReference type="PROSITE" id="PS51257">
    <property type="entry name" value="PROKAR_LIPOPROTEIN"/>
    <property type="match status" value="1"/>
</dbReference>
<evidence type="ECO:0000313" key="2">
    <source>
        <dbReference type="EMBL" id="MDY0884723.1"/>
    </source>
</evidence>
<comment type="caution">
    <text evidence="2">The sequence shown here is derived from an EMBL/GenBank/DDBJ whole genome shotgun (WGS) entry which is preliminary data.</text>
</comment>
<proteinExistence type="predicted"/>